<keyword evidence="2" id="KW-0444">Lipid biosynthesis</keyword>
<organism evidence="8">
    <name type="scientific">marine sediment metagenome</name>
    <dbReference type="NCBI Taxonomy" id="412755"/>
    <lineage>
        <taxon>unclassified sequences</taxon>
        <taxon>metagenomes</taxon>
        <taxon>ecological metagenomes</taxon>
    </lineage>
</organism>
<accession>A0A0F9H3S8</accession>
<sequence length="115" mass="12454">MKVFLVAGELSGDRLGAALMAGLKTLVPDIRFEGIGGPLMQAEGLVSIFAMDELSVMGIAEVLPKFRHLRRRMIQTADAVLASQPDVLITIDSPDFCLRVAERVKAGSAIRCVHY</sequence>
<evidence type="ECO:0000313" key="8">
    <source>
        <dbReference type="EMBL" id="KKL76265.1"/>
    </source>
</evidence>
<evidence type="ECO:0000256" key="7">
    <source>
        <dbReference type="ARBA" id="ARBA00048975"/>
    </source>
</evidence>
<evidence type="ECO:0000256" key="5">
    <source>
        <dbReference type="ARBA" id="ARBA00022679"/>
    </source>
</evidence>
<dbReference type="Pfam" id="PF02684">
    <property type="entry name" value="LpxB"/>
    <property type="match status" value="1"/>
</dbReference>
<evidence type="ECO:0000256" key="6">
    <source>
        <dbReference type="ARBA" id="ARBA00023098"/>
    </source>
</evidence>
<evidence type="ECO:0000256" key="2">
    <source>
        <dbReference type="ARBA" id="ARBA00022516"/>
    </source>
</evidence>
<dbReference type="GO" id="GO:0008915">
    <property type="term" value="F:lipid-A-disaccharide synthase activity"/>
    <property type="evidence" value="ECO:0007669"/>
    <property type="project" value="UniProtKB-EC"/>
</dbReference>
<dbReference type="InterPro" id="IPR003835">
    <property type="entry name" value="Glyco_trans_19"/>
</dbReference>
<dbReference type="EMBL" id="LAZR01024101">
    <property type="protein sequence ID" value="KKL76265.1"/>
    <property type="molecule type" value="Genomic_DNA"/>
</dbReference>
<dbReference type="PANTHER" id="PTHR30372:SF4">
    <property type="entry name" value="LIPID-A-DISACCHARIDE SYNTHASE, MITOCHONDRIAL-RELATED"/>
    <property type="match status" value="1"/>
</dbReference>
<comment type="caution">
    <text evidence="8">The sequence shown here is derived from an EMBL/GenBank/DDBJ whole genome shotgun (WGS) entry which is preliminary data.</text>
</comment>
<evidence type="ECO:0000256" key="1">
    <source>
        <dbReference type="ARBA" id="ARBA00012687"/>
    </source>
</evidence>
<protein>
    <recommendedName>
        <fullName evidence="1">lipid-A-disaccharide synthase</fullName>
        <ecNumber evidence="1">2.4.1.182</ecNumber>
    </recommendedName>
</protein>
<feature type="non-terminal residue" evidence="8">
    <location>
        <position position="115"/>
    </location>
</feature>
<dbReference type="GO" id="GO:0016020">
    <property type="term" value="C:membrane"/>
    <property type="evidence" value="ECO:0007669"/>
    <property type="project" value="GOC"/>
</dbReference>
<dbReference type="GO" id="GO:0005543">
    <property type="term" value="F:phospholipid binding"/>
    <property type="evidence" value="ECO:0007669"/>
    <property type="project" value="TreeGrafter"/>
</dbReference>
<dbReference type="AlphaFoldDB" id="A0A0F9H3S8"/>
<evidence type="ECO:0000256" key="4">
    <source>
        <dbReference type="ARBA" id="ARBA00022676"/>
    </source>
</evidence>
<dbReference type="GO" id="GO:0009245">
    <property type="term" value="P:lipid A biosynthetic process"/>
    <property type="evidence" value="ECO:0007669"/>
    <property type="project" value="UniProtKB-KW"/>
</dbReference>
<reference evidence="8" key="1">
    <citation type="journal article" date="2015" name="Nature">
        <title>Complex archaea that bridge the gap between prokaryotes and eukaryotes.</title>
        <authorList>
            <person name="Spang A."/>
            <person name="Saw J.H."/>
            <person name="Jorgensen S.L."/>
            <person name="Zaremba-Niedzwiedzka K."/>
            <person name="Martijn J."/>
            <person name="Lind A.E."/>
            <person name="van Eijk R."/>
            <person name="Schleper C."/>
            <person name="Guy L."/>
            <person name="Ettema T.J."/>
        </authorList>
    </citation>
    <scope>NUCLEOTIDE SEQUENCE</scope>
</reference>
<keyword evidence="5" id="KW-0808">Transferase</keyword>
<keyword evidence="3" id="KW-0441">Lipid A biosynthesis</keyword>
<dbReference type="PANTHER" id="PTHR30372">
    <property type="entry name" value="LIPID-A-DISACCHARIDE SYNTHASE"/>
    <property type="match status" value="1"/>
</dbReference>
<dbReference type="SUPFAM" id="SSF53756">
    <property type="entry name" value="UDP-Glycosyltransferase/glycogen phosphorylase"/>
    <property type="match status" value="1"/>
</dbReference>
<gene>
    <name evidence="8" type="ORF">LCGC14_2046650</name>
</gene>
<keyword evidence="4" id="KW-0328">Glycosyltransferase</keyword>
<name>A0A0F9H3S8_9ZZZZ</name>
<dbReference type="EC" id="2.4.1.182" evidence="1"/>
<keyword evidence="6" id="KW-0443">Lipid metabolism</keyword>
<evidence type="ECO:0000256" key="3">
    <source>
        <dbReference type="ARBA" id="ARBA00022556"/>
    </source>
</evidence>
<proteinExistence type="predicted"/>
<comment type="catalytic activity">
    <reaction evidence="7">
        <text>a lipid X + a UDP-2-N,3-O-bis[(3R)-3-hydroxyacyl]-alpha-D-glucosamine = a lipid A disaccharide + UDP + H(+)</text>
        <dbReference type="Rhea" id="RHEA:67828"/>
        <dbReference type="ChEBI" id="CHEBI:15378"/>
        <dbReference type="ChEBI" id="CHEBI:58223"/>
        <dbReference type="ChEBI" id="CHEBI:137748"/>
        <dbReference type="ChEBI" id="CHEBI:176338"/>
        <dbReference type="ChEBI" id="CHEBI:176343"/>
        <dbReference type="EC" id="2.4.1.182"/>
    </reaction>
</comment>